<name>A0A9P5YGI3_9AGAR</name>
<feature type="domain" description="Essential protein Yae1 N-terminal" evidence="8">
    <location>
        <begin position="30"/>
        <end position="67"/>
    </location>
</feature>
<evidence type="ECO:0000256" key="5">
    <source>
        <dbReference type="ARBA" id="ARBA00018400"/>
    </source>
</evidence>
<sequence>MDSPWNDDHDYSAIKEAEWTKMSSEFTNAGFREGITEGKEAAVQEGFDDAFANVGAPLGRDLGLLRGHSAAILAFLTSQAPPQGVPTDGVELLTQEAREIAAQLGRVRYSDIEPRDLEAEEHAREHLEMEALETDNDEILEKRKMERIEDMMAKLAASTQTTERVRPTLEDVYKLKARLETLGKTLGFDMNWM</sequence>
<dbReference type="GO" id="GO:0005737">
    <property type="term" value="C:cytoplasm"/>
    <property type="evidence" value="ECO:0007669"/>
    <property type="project" value="UniProtKB-SubCell"/>
</dbReference>
<dbReference type="PANTHER" id="PTHR18829">
    <property type="entry name" value="PROTEIN YAE1 HOMOLOG"/>
    <property type="match status" value="1"/>
</dbReference>
<comment type="similarity">
    <text evidence="3">Belongs to the YAE1 family.</text>
</comment>
<comment type="caution">
    <text evidence="9">The sequence shown here is derived from an EMBL/GenBank/DDBJ whole genome shotgun (WGS) entry which is preliminary data.</text>
</comment>
<keyword evidence="7" id="KW-0539">Nucleus</keyword>
<keyword evidence="10" id="KW-1185">Reference proteome</keyword>
<dbReference type="InterPro" id="IPR038881">
    <property type="entry name" value="Yae1-like"/>
</dbReference>
<dbReference type="Pfam" id="PF09811">
    <property type="entry name" value="Yae1_N"/>
    <property type="match status" value="1"/>
</dbReference>
<evidence type="ECO:0000259" key="8">
    <source>
        <dbReference type="Pfam" id="PF09811"/>
    </source>
</evidence>
<protein>
    <recommendedName>
        <fullName evidence="5">Protein YAE1</fullName>
    </recommendedName>
    <alternativeName>
        <fullName evidence="4">Protein yae1</fullName>
    </alternativeName>
</protein>
<evidence type="ECO:0000256" key="3">
    <source>
        <dbReference type="ARBA" id="ARBA00007096"/>
    </source>
</evidence>
<dbReference type="PANTHER" id="PTHR18829:SF0">
    <property type="entry name" value="PROTEIN YAE1 HOMOLOG"/>
    <property type="match status" value="1"/>
</dbReference>
<dbReference type="InterPro" id="IPR019191">
    <property type="entry name" value="Essential_protein_Yae1_N"/>
</dbReference>
<evidence type="ECO:0000256" key="1">
    <source>
        <dbReference type="ARBA" id="ARBA00004123"/>
    </source>
</evidence>
<organism evidence="9 10">
    <name type="scientific">Collybia nuda</name>
    <dbReference type="NCBI Taxonomy" id="64659"/>
    <lineage>
        <taxon>Eukaryota</taxon>
        <taxon>Fungi</taxon>
        <taxon>Dikarya</taxon>
        <taxon>Basidiomycota</taxon>
        <taxon>Agaricomycotina</taxon>
        <taxon>Agaricomycetes</taxon>
        <taxon>Agaricomycetidae</taxon>
        <taxon>Agaricales</taxon>
        <taxon>Tricholomatineae</taxon>
        <taxon>Clitocybaceae</taxon>
        <taxon>Collybia</taxon>
    </lineage>
</organism>
<dbReference type="GO" id="GO:0005634">
    <property type="term" value="C:nucleus"/>
    <property type="evidence" value="ECO:0007669"/>
    <property type="project" value="UniProtKB-SubCell"/>
</dbReference>
<keyword evidence="6" id="KW-0963">Cytoplasm</keyword>
<accession>A0A9P5YGI3</accession>
<dbReference type="Proteomes" id="UP000807353">
    <property type="component" value="Unassembled WGS sequence"/>
</dbReference>
<dbReference type="EMBL" id="MU150233">
    <property type="protein sequence ID" value="KAF9468240.1"/>
    <property type="molecule type" value="Genomic_DNA"/>
</dbReference>
<evidence type="ECO:0000313" key="10">
    <source>
        <dbReference type="Proteomes" id="UP000807353"/>
    </source>
</evidence>
<evidence type="ECO:0000313" key="9">
    <source>
        <dbReference type="EMBL" id="KAF9468240.1"/>
    </source>
</evidence>
<gene>
    <name evidence="9" type="ORF">BDZ94DRAFT_1246270</name>
</gene>
<evidence type="ECO:0000256" key="4">
    <source>
        <dbReference type="ARBA" id="ARBA00017286"/>
    </source>
</evidence>
<dbReference type="AlphaFoldDB" id="A0A9P5YGI3"/>
<reference evidence="9" key="1">
    <citation type="submission" date="2020-11" db="EMBL/GenBank/DDBJ databases">
        <authorList>
            <consortium name="DOE Joint Genome Institute"/>
            <person name="Ahrendt S."/>
            <person name="Riley R."/>
            <person name="Andreopoulos W."/>
            <person name="Labutti K."/>
            <person name="Pangilinan J."/>
            <person name="Ruiz-Duenas F.J."/>
            <person name="Barrasa J.M."/>
            <person name="Sanchez-Garcia M."/>
            <person name="Camarero S."/>
            <person name="Miyauchi S."/>
            <person name="Serrano A."/>
            <person name="Linde D."/>
            <person name="Babiker R."/>
            <person name="Drula E."/>
            <person name="Ayuso-Fernandez I."/>
            <person name="Pacheco R."/>
            <person name="Padilla G."/>
            <person name="Ferreira P."/>
            <person name="Barriuso J."/>
            <person name="Kellner H."/>
            <person name="Castanera R."/>
            <person name="Alfaro M."/>
            <person name="Ramirez L."/>
            <person name="Pisabarro A.G."/>
            <person name="Kuo A."/>
            <person name="Tritt A."/>
            <person name="Lipzen A."/>
            <person name="He G."/>
            <person name="Yan M."/>
            <person name="Ng V."/>
            <person name="Cullen D."/>
            <person name="Martin F."/>
            <person name="Rosso M.-N."/>
            <person name="Henrissat B."/>
            <person name="Hibbett D."/>
            <person name="Martinez A.T."/>
            <person name="Grigoriev I.V."/>
        </authorList>
    </citation>
    <scope>NUCLEOTIDE SEQUENCE</scope>
    <source>
        <strain evidence="9">CBS 247.69</strain>
    </source>
</reference>
<evidence type="ECO:0000256" key="6">
    <source>
        <dbReference type="ARBA" id="ARBA00022490"/>
    </source>
</evidence>
<evidence type="ECO:0000256" key="2">
    <source>
        <dbReference type="ARBA" id="ARBA00004496"/>
    </source>
</evidence>
<evidence type="ECO:0000256" key="7">
    <source>
        <dbReference type="ARBA" id="ARBA00023242"/>
    </source>
</evidence>
<dbReference type="OrthoDB" id="20086at2759"/>
<comment type="subcellular location">
    <subcellularLocation>
        <location evidence="2">Cytoplasm</location>
    </subcellularLocation>
    <subcellularLocation>
        <location evidence="1">Nucleus</location>
    </subcellularLocation>
</comment>
<proteinExistence type="inferred from homology"/>